<keyword evidence="3" id="KW-0805">Transcription regulation</keyword>
<evidence type="ECO:0000259" key="9">
    <source>
        <dbReference type="Pfam" id="PF14379"/>
    </source>
</evidence>
<evidence type="ECO:0000256" key="1">
    <source>
        <dbReference type="ARBA" id="ARBA00004123"/>
    </source>
</evidence>
<dbReference type="NCBIfam" id="TIGR01557">
    <property type="entry name" value="myb_SHAQKYF"/>
    <property type="match status" value="1"/>
</dbReference>
<comment type="subcellular location">
    <subcellularLocation>
        <location evidence="1">Nucleus</location>
    </subcellularLocation>
</comment>
<dbReference type="SUPFAM" id="SSF46689">
    <property type="entry name" value="Homeodomain-like"/>
    <property type="match status" value="1"/>
</dbReference>
<keyword evidence="4" id="KW-0175">Coiled coil</keyword>
<evidence type="ECO:0000256" key="5">
    <source>
        <dbReference type="ARBA" id="ARBA00023163"/>
    </source>
</evidence>
<dbReference type="PANTHER" id="PTHR31499">
    <property type="entry name" value="MYB FAMILY TRANSCRIPTION FACTOR PHL11"/>
    <property type="match status" value="1"/>
</dbReference>
<feature type="domain" description="MYB-CC type transcription factor LHEQLE-containing" evidence="9">
    <location>
        <begin position="152"/>
        <end position="198"/>
    </location>
</feature>
<dbReference type="GO" id="GO:0003677">
    <property type="term" value="F:DNA binding"/>
    <property type="evidence" value="ECO:0007669"/>
    <property type="project" value="InterPro"/>
</dbReference>
<comment type="caution">
    <text evidence="10">The sequence shown here is derived from an EMBL/GenBank/DDBJ whole genome shotgun (WGS) entry which is preliminary data.</text>
</comment>
<dbReference type="Gene3D" id="1.10.10.60">
    <property type="entry name" value="Homeodomain-like"/>
    <property type="match status" value="1"/>
</dbReference>
<proteinExistence type="inferred from homology"/>
<sequence>MDEMREEELQLMAYIPPTYPHLCFLICNTTIKSKMDLQNVQTQSMRLVLSTDAKPRLKWTPELHQRFTEAINQLGGAEKATPKSLMRVMGIPGLTLYHLKSHLQKYRLGKSPPLETCSDNNQQGFSEIQSSDGHCSAEISTGTQNQMNESLKIAEALQMQMEVQRKLYEQIEVQRHLQLRIEAQGKYLQSVLSKAHETLARYNSSTTGIELAKSELSQLVSIINNACPTSPISELTETRGLSLNCGDRKQDRGTMCSLESSLTSSESSGRTEETQQLDEAEKPQKTNGISVELPLMEIHSEGTTLKGDTSEGRKRSAATDCNGCCVDQPCVKGCGNKLRKCELSEMLDLNSQYQRDIDSSVKEIDLNCSSSFWGQ</sequence>
<feature type="compositionally biased region" description="Basic and acidic residues" evidence="7">
    <location>
        <begin position="269"/>
        <end position="284"/>
    </location>
</feature>
<dbReference type="InterPro" id="IPR025756">
    <property type="entry name" value="Myb_CC_LHEQLE"/>
</dbReference>
<feature type="region of interest" description="Disordered" evidence="7">
    <location>
        <begin position="253"/>
        <end position="286"/>
    </location>
</feature>
<feature type="domain" description="Myb-like" evidence="8">
    <location>
        <begin position="56"/>
        <end position="107"/>
    </location>
</feature>
<evidence type="ECO:0000313" key="11">
    <source>
        <dbReference type="Proteomes" id="UP001374584"/>
    </source>
</evidence>
<evidence type="ECO:0000313" key="10">
    <source>
        <dbReference type="EMBL" id="KAK7368392.1"/>
    </source>
</evidence>
<evidence type="ECO:0000256" key="3">
    <source>
        <dbReference type="ARBA" id="ARBA00023015"/>
    </source>
</evidence>
<dbReference type="Proteomes" id="UP001374584">
    <property type="component" value="Unassembled WGS sequence"/>
</dbReference>
<dbReference type="GO" id="GO:0005634">
    <property type="term" value="C:nucleus"/>
    <property type="evidence" value="ECO:0007669"/>
    <property type="project" value="UniProtKB-SubCell"/>
</dbReference>
<evidence type="ECO:0000256" key="4">
    <source>
        <dbReference type="ARBA" id="ARBA00023054"/>
    </source>
</evidence>
<evidence type="ECO:0000256" key="2">
    <source>
        <dbReference type="ARBA" id="ARBA00006783"/>
    </source>
</evidence>
<evidence type="ECO:0000259" key="8">
    <source>
        <dbReference type="Pfam" id="PF00249"/>
    </source>
</evidence>
<dbReference type="InterPro" id="IPR009057">
    <property type="entry name" value="Homeodomain-like_sf"/>
</dbReference>
<dbReference type="EMBL" id="JAYMYR010000004">
    <property type="protein sequence ID" value="KAK7368392.1"/>
    <property type="molecule type" value="Genomic_DNA"/>
</dbReference>
<dbReference type="FunFam" id="1.10.10.60:FF:000002">
    <property type="entry name" value="Myb family transcription factor"/>
    <property type="match status" value="1"/>
</dbReference>
<name>A0AAN9NDD2_PHACN</name>
<evidence type="ECO:0000256" key="7">
    <source>
        <dbReference type="SAM" id="MobiDB-lite"/>
    </source>
</evidence>
<reference evidence="10 11" key="1">
    <citation type="submission" date="2024-01" db="EMBL/GenBank/DDBJ databases">
        <title>The genomes of 5 underutilized Papilionoideae crops provide insights into root nodulation and disease resistanc.</title>
        <authorList>
            <person name="Jiang F."/>
        </authorList>
    </citation>
    <scope>NUCLEOTIDE SEQUENCE [LARGE SCALE GENOMIC DNA]</scope>
    <source>
        <strain evidence="10">JINMINGXINNONG_FW02</strain>
        <tissue evidence="10">Leaves</tissue>
    </source>
</reference>
<dbReference type="PANTHER" id="PTHR31499:SF11">
    <property type="entry name" value="MYB FAMILY TRANSCRIPTION FACTOR PHL8"/>
    <property type="match status" value="1"/>
</dbReference>
<keyword evidence="5" id="KW-0804">Transcription</keyword>
<organism evidence="10 11">
    <name type="scientific">Phaseolus coccineus</name>
    <name type="common">Scarlet runner bean</name>
    <name type="synonym">Phaseolus multiflorus</name>
    <dbReference type="NCBI Taxonomy" id="3886"/>
    <lineage>
        <taxon>Eukaryota</taxon>
        <taxon>Viridiplantae</taxon>
        <taxon>Streptophyta</taxon>
        <taxon>Embryophyta</taxon>
        <taxon>Tracheophyta</taxon>
        <taxon>Spermatophyta</taxon>
        <taxon>Magnoliopsida</taxon>
        <taxon>eudicotyledons</taxon>
        <taxon>Gunneridae</taxon>
        <taxon>Pentapetalae</taxon>
        <taxon>rosids</taxon>
        <taxon>fabids</taxon>
        <taxon>Fabales</taxon>
        <taxon>Fabaceae</taxon>
        <taxon>Papilionoideae</taxon>
        <taxon>50 kb inversion clade</taxon>
        <taxon>NPAAA clade</taxon>
        <taxon>indigoferoid/millettioid clade</taxon>
        <taxon>Phaseoleae</taxon>
        <taxon>Phaseolus</taxon>
    </lineage>
</organism>
<dbReference type="InterPro" id="IPR001005">
    <property type="entry name" value="SANT/Myb"/>
</dbReference>
<evidence type="ECO:0008006" key="12">
    <source>
        <dbReference type="Google" id="ProtNLM"/>
    </source>
</evidence>
<dbReference type="InterPro" id="IPR006447">
    <property type="entry name" value="Myb_dom_plants"/>
</dbReference>
<dbReference type="AlphaFoldDB" id="A0AAN9NDD2"/>
<dbReference type="Pfam" id="PF00249">
    <property type="entry name" value="Myb_DNA-binding"/>
    <property type="match status" value="1"/>
</dbReference>
<comment type="similarity">
    <text evidence="2">Belongs to the MYB-CC family.</text>
</comment>
<dbReference type="Pfam" id="PF14379">
    <property type="entry name" value="Myb_CC_LHEQLE"/>
    <property type="match status" value="1"/>
</dbReference>
<protein>
    <recommendedName>
        <fullName evidence="12">HTH myb-type domain-containing protein</fullName>
    </recommendedName>
</protein>
<dbReference type="GO" id="GO:0003700">
    <property type="term" value="F:DNA-binding transcription factor activity"/>
    <property type="evidence" value="ECO:0007669"/>
    <property type="project" value="InterPro"/>
</dbReference>
<dbReference type="InterPro" id="IPR046955">
    <property type="entry name" value="PHR1-like"/>
</dbReference>
<keyword evidence="11" id="KW-1185">Reference proteome</keyword>
<evidence type="ECO:0000256" key="6">
    <source>
        <dbReference type="ARBA" id="ARBA00023242"/>
    </source>
</evidence>
<feature type="compositionally biased region" description="Low complexity" evidence="7">
    <location>
        <begin position="257"/>
        <end position="268"/>
    </location>
</feature>
<keyword evidence="6" id="KW-0539">Nucleus</keyword>
<accession>A0AAN9NDD2</accession>
<gene>
    <name evidence="10" type="ORF">VNO80_10417</name>
</gene>